<dbReference type="Proteomes" id="UP000188728">
    <property type="component" value="Unassembled WGS sequence"/>
</dbReference>
<name>A0A1V3IVC2_9PAST</name>
<protein>
    <recommendedName>
        <fullName evidence="3">Cell division protein FtsZ C-terminal domain-containing protein</fullName>
    </recommendedName>
</protein>
<dbReference type="InterPro" id="IPR008280">
    <property type="entry name" value="Tub_FtsZ_C"/>
</dbReference>
<dbReference type="Gene3D" id="3.30.1330.20">
    <property type="entry name" value="Tubulin/FtsZ, C-terminal domain"/>
    <property type="match status" value="1"/>
</dbReference>
<keyword evidence="1" id="KW-0547">Nucleotide-binding</keyword>
<gene>
    <name evidence="4" type="ORF">BKK51_04235</name>
</gene>
<proteinExistence type="predicted"/>
<dbReference type="SUPFAM" id="SSF55307">
    <property type="entry name" value="Tubulin C-terminal domain-like"/>
    <property type="match status" value="1"/>
</dbReference>
<evidence type="ECO:0000313" key="5">
    <source>
        <dbReference type="Proteomes" id="UP000188728"/>
    </source>
</evidence>
<dbReference type="AlphaFoldDB" id="A0A1V3IVC2"/>
<evidence type="ECO:0000256" key="1">
    <source>
        <dbReference type="ARBA" id="ARBA00022741"/>
    </source>
</evidence>
<sequence length="240" mass="27996">MFNEQTYAKKNAAIIVIGDLESSFKKLNNIILDNIDIFYLSEKEIFSFKINRKVIFIVADFYKLSISSRYFLFKNNSWRMYQVFHLFTGKKLYNFYECKMIYSYHFINNMNIYLIHHNIRAMISCISDSNEIHIDIEDFKMLFSGCKPMFAFAIGIENNGISKVSSAINSILPVIKDIDESDFILVNVTGWGDLLINEVNSIQDFILKEVKEDATVVFGFGKNKHLNDVLFLDVWYGKLI</sequence>
<evidence type="ECO:0000259" key="3">
    <source>
        <dbReference type="Pfam" id="PF12327"/>
    </source>
</evidence>
<dbReference type="EMBL" id="MLHK01000021">
    <property type="protein sequence ID" value="OOF46068.1"/>
    <property type="molecule type" value="Genomic_DNA"/>
</dbReference>
<evidence type="ECO:0000256" key="2">
    <source>
        <dbReference type="ARBA" id="ARBA00023134"/>
    </source>
</evidence>
<dbReference type="Pfam" id="PF12327">
    <property type="entry name" value="FtsZ_C"/>
    <property type="match status" value="1"/>
</dbReference>
<comment type="caution">
    <text evidence="4">The sequence shown here is derived from an EMBL/GenBank/DDBJ whole genome shotgun (WGS) entry which is preliminary data.</text>
</comment>
<reference evidence="4 5" key="1">
    <citation type="submission" date="2016-10" db="EMBL/GenBank/DDBJ databases">
        <title>Rodentibacter gen. nov. and new species.</title>
        <authorList>
            <person name="Christensen H."/>
        </authorList>
    </citation>
    <scope>NUCLEOTIDE SEQUENCE [LARGE SCALE GENOMIC DNA]</scope>
    <source>
        <strain evidence="4 5">H1983213011</strain>
    </source>
</reference>
<evidence type="ECO:0000313" key="4">
    <source>
        <dbReference type="EMBL" id="OOF46068.1"/>
    </source>
</evidence>
<keyword evidence="2" id="KW-0342">GTP-binding</keyword>
<dbReference type="GO" id="GO:0005525">
    <property type="term" value="F:GTP binding"/>
    <property type="evidence" value="ECO:0007669"/>
    <property type="project" value="UniProtKB-KW"/>
</dbReference>
<accession>A0A1V3IVC2</accession>
<feature type="domain" description="Cell division protein FtsZ C-terminal" evidence="3">
    <location>
        <begin position="158"/>
        <end position="230"/>
    </location>
</feature>
<organism evidence="4 5">
    <name type="scientific">Rodentibacter trehalosifermentans</name>
    <dbReference type="NCBI Taxonomy" id="1908263"/>
    <lineage>
        <taxon>Bacteria</taxon>
        <taxon>Pseudomonadati</taxon>
        <taxon>Pseudomonadota</taxon>
        <taxon>Gammaproteobacteria</taxon>
        <taxon>Pasteurellales</taxon>
        <taxon>Pasteurellaceae</taxon>
        <taxon>Rodentibacter</taxon>
    </lineage>
</organism>
<dbReference type="RefSeq" id="WP_077473824.1">
    <property type="nucleotide sequence ID" value="NZ_MLHK01000021.1"/>
</dbReference>
<dbReference type="InterPro" id="IPR024757">
    <property type="entry name" value="FtsZ_C"/>
</dbReference>
<dbReference type="InterPro" id="IPR037103">
    <property type="entry name" value="Tubulin/FtsZ-like_C"/>
</dbReference>